<reference evidence="2 3" key="1">
    <citation type="submission" date="2020-01" db="EMBL/GenBank/DDBJ databases">
        <title>Insect and environment-associated Actinomycetes.</title>
        <authorList>
            <person name="Currrie C."/>
            <person name="Chevrette M."/>
            <person name="Carlson C."/>
            <person name="Stubbendieck R."/>
            <person name="Wendt-Pienkowski E."/>
        </authorList>
    </citation>
    <scope>NUCLEOTIDE SEQUENCE [LARGE SCALE GENOMIC DNA]</scope>
    <source>
        <strain evidence="2 3">SID7739</strain>
    </source>
</reference>
<organism evidence="2 3">
    <name type="scientific">Streptomyces rubrogriseus</name>
    <dbReference type="NCBI Taxonomy" id="194673"/>
    <lineage>
        <taxon>Bacteria</taxon>
        <taxon>Bacillati</taxon>
        <taxon>Actinomycetota</taxon>
        <taxon>Actinomycetes</taxon>
        <taxon>Kitasatosporales</taxon>
        <taxon>Streptomycetaceae</taxon>
        <taxon>Streptomyces</taxon>
        <taxon>Streptomyces violaceoruber group</taxon>
    </lineage>
</organism>
<dbReference type="EMBL" id="JAAGMQ010001150">
    <property type="protein sequence ID" value="NEC39124.1"/>
    <property type="molecule type" value="Genomic_DNA"/>
</dbReference>
<evidence type="ECO:0000256" key="1">
    <source>
        <dbReference type="SAM" id="Phobius"/>
    </source>
</evidence>
<comment type="caution">
    <text evidence="2">The sequence shown here is derived from an EMBL/GenBank/DDBJ whole genome shotgun (WGS) entry which is preliminary data.</text>
</comment>
<keyword evidence="1" id="KW-0472">Membrane</keyword>
<sequence length="439" mass="49329">MQMTPLTYSASYFAVVLLLLGSLASTAVSPRSNWSRIGTPIRILCLSLAVLVAMFTMLLKSSDVILALKITILAVVCGVARWITMFARRQAWWNSWTFFQPLVSNRRLGPTVSDKWGPRNLLQSWQSNLRLQGWSLTILGLVIAMLMSWVSIYLFNRVVGPRASLFASPLVAYGGIVLFDWGRRLSLRGRRLQAQAHIIRSPKEVSAGTYVLYLRPFYEDQRRSVILPTPVSPALGGLMQLFPHGGSEEEQMADAVRPVGNMVAVGIPEEVTPHAGAMRMYLPLDDWKGPVGQLIERARLVVIWLGSTPATIWEVAQAMCTVPPQRLLILVPFQMKNEEYERLRKRVLRELKSRSRSRKNITWNGKLPTLPPRPLRDPDAPEIGFIHFIEGWEARTSCEIDFGGSGALLGNFFSCLARGMRGPFEELVSFEERTGRQHG</sequence>
<feature type="transmembrane region" description="Helical" evidence="1">
    <location>
        <begin position="65"/>
        <end position="83"/>
    </location>
</feature>
<name>A0A6G3TR65_9ACTN</name>
<feature type="transmembrane region" description="Helical" evidence="1">
    <location>
        <begin position="134"/>
        <end position="155"/>
    </location>
</feature>
<feature type="transmembrane region" description="Helical" evidence="1">
    <location>
        <begin position="6"/>
        <end position="29"/>
    </location>
</feature>
<dbReference type="RefSeq" id="WP_164279291.1">
    <property type="nucleotide sequence ID" value="NZ_JAAGMQ010001150.1"/>
</dbReference>
<proteinExistence type="predicted"/>
<keyword evidence="1" id="KW-1133">Transmembrane helix</keyword>
<protein>
    <recommendedName>
        <fullName evidence="4">Transferase</fullName>
    </recommendedName>
</protein>
<gene>
    <name evidence="2" type="ORF">G3I66_39105</name>
</gene>
<feature type="transmembrane region" description="Helical" evidence="1">
    <location>
        <begin position="161"/>
        <end position="181"/>
    </location>
</feature>
<keyword evidence="1" id="KW-0812">Transmembrane</keyword>
<dbReference type="AlphaFoldDB" id="A0A6G3TR65"/>
<accession>A0A6G3TR65</accession>
<evidence type="ECO:0000313" key="2">
    <source>
        <dbReference type="EMBL" id="NEC39124.1"/>
    </source>
</evidence>
<feature type="transmembrane region" description="Helical" evidence="1">
    <location>
        <begin position="41"/>
        <end position="59"/>
    </location>
</feature>
<evidence type="ECO:0000313" key="3">
    <source>
        <dbReference type="Proteomes" id="UP000475666"/>
    </source>
</evidence>
<dbReference type="Proteomes" id="UP000475666">
    <property type="component" value="Unassembled WGS sequence"/>
</dbReference>
<evidence type="ECO:0008006" key="4">
    <source>
        <dbReference type="Google" id="ProtNLM"/>
    </source>
</evidence>